<gene>
    <name evidence="1" type="ORF">DAPPUDRAFT_308796</name>
</gene>
<dbReference type="InParanoid" id="E9H9F7"/>
<dbReference type="KEGG" id="dpx:DAPPUDRAFT_308796"/>
<keyword evidence="2" id="KW-1185">Reference proteome</keyword>
<dbReference type="EMBL" id="GL732608">
    <property type="protein sequence ID" value="EFX71662.1"/>
    <property type="molecule type" value="Genomic_DNA"/>
</dbReference>
<reference evidence="1 2" key="1">
    <citation type="journal article" date="2011" name="Science">
        <title>The ecoresponsive genome of Daphnia pulex.</title>
        <authorList>
            <person name="Colbourne J.K."/>
            <person name="Pfrender M.E."/>
            <person name="Gilbert D."/>
            <person name="Thomas W.K."/>
            <person name="Tucker A."/>
            <person name="Oakley T.H."/>
            <person name="Tokishita S."/>
            <person name="Aerts A."/>
            <person name="Arnold G.J."/>
            <person name="Basu M.K."/>
            <person name="Bauer D.J."/>
            <person name="Caceres C.E."/>
            <person name="Carmel L."/>
            <person name="Casola C."/>
            <person name="Choi J.H."/>
            <person name="Detter J.C."/>
            <person name="Dong Q."/>
            <person name="Dusheyko S."/>
            <person name="Eads B.D."/>
            <person name="Frohlich T."/>
            <person name="Geiler-Samerotte K.A."/>
            <person name="Gerlach D."/>
            <person name="Hatcher P."/>
            <person name="Jogdeo S."/>
            <person name="Krijgsveld J."/>
            <person name="Kriventseva E.V."/>
            <person name="Kultz D."/>
            <person name="Laforsch C."/>
            <person name="Lindquist E."/>
            <person name="Lopez J."/>
            <person name="Manak J.R."/>
            <person name="Muller J."/>
            <person name="Pangilinan J."/>
            <person name="Patwardhan R.P."/>
            <person name="Pitluck S."/>
            <person name="Pritham E.J."/>
            <person name="Rechtsteiner A."/>
            <person name="Rho M."/>
            <person name="Rogozin I.B."/>
            <person name="Sakarya O."/>
            <person name="Salamov A."/>
            <person name="Schaack S."/>
            <person name="Shapiro H."/>
            <person name="Shiga Y."/>
            <person name="Skalitzky C."/>
            <person name="Smith Z."/>
            <person name="Souvorov A."/>
            <person name="Sung W."/>
            <person name="Tang Z."/>
            <person name="Tsuchiya D."/>
            <person name="Tu H."/>
            <person name="Vos H."/>
            <person name="Wang M."/>
            <person name="Wolf Y.I."/>
            <person name="Yamagata H."/>
            <person name="Yamada T."/>
            <person name="Ye Y."/>
            <person name="Shaw J.R."/>
            <person name="Andrews J."/>
            <person name="Crease T.J."/>
            <person name="Tang H."/>
            <person name="Lucas S.M."/>
            <person name="Robertson H.M."/>
            <person name="Bork P."/>
            <person name="Koonin E.V."/>
            <person name="Zdobnov E.M."/>
            <person name="Grigoriev I.V."/>
            <person name="Lynch M."/>
            <person name="Boore J.L."/>
        </authorList>
    </citation>
    <scope>NUCLEOTIDE SEQUENCE [LARGE SCALE GENOMIC DNA]</scope>
</reference>
<dbReference type="HOGENOM" id="CLU_2981193_0_0_1"/>
<organism evidence="1 2">
    <name type="scientific">Daphnia pulex</name>
    <name type="common">Water flea</name>
    <dbReference type="NCBI Taxonomy" id="6669"/>
    <lineage>
        <taxon>Eukaryota</taxon>
        <taxon>Metazoa</taxon>
        <taxon>Ecdysozoa</taxon>
        <taxon>Arthropoda</taxon>
        <taxon>Crustacea</taxon>
        <taxon>Branchiopoda</taxon>
        <taxon>Diplostraca</taxon>
        <taxon>Cladocera</taxon>
        <taxon>Anomopoda</taxon>
        <taxon>Daphniidae</taxon>
        <taxon>Daphnia</taxon>
    </lineage>
</organism>
<evidence type="ECO:0000313" key="1">
    <source>
        <dbReference type="EMBL" id="EFX71662.1"/>
    </source>
</evidence>
<proteinExistence type="predicted"/>
<evidence type="ECO:0000313" key="2">
    <source>
        <dbReference type="Proteomes" id="UP000000305"/>
    </source>
</evidence>
<dbReference type="OrthoDB" id="10333806at2759"/>
<accession>E9H9F7</accession>
<dbReference type="Proteomes" id="UP000000305">
    <property type="component" value="Unassembled WGS sequence"/>
</dbReference>
<sequence>MYKYLENGDRESFGLETGSKTTIVSGQQRQVLYRTTFRQEVKSIPHRLASIWNKYRSV</sequence>
<name>E9H9F7_DAPPU</name>
<protein>
    <submittedName>
        <fullName evidence="1">Uncharacterized protein</fullName>
    </submittedName>
</protein>
<dbReference type="AlphaFoldDB" id="E9H9F7"/>